<dbReference type="RefSeq" id="WP_058244038.1">
    <property type="nucleotide sequence ID" value="NZ_CYSB01000040.1"/>
</dbReference>
<evidence type="ECO:0000313" key="6">
    <source>
        <dbReference type="Proteomes" id="UP000051887"/>
    </source>
</evidence>
<dbReference type="Gene3D" id="1.10.10.10">
    <property type="entry name" value="Winged helix-like DNA-binding domain superfamily/Winged helix DNA-binding domain"/>
    <property type="match status" value="1"/>
</dbReference>
<proteinExistence type="predicted"/>
<dbReference type="InterPro" id="IPR036390">
    <property type="entry name" value="WH_DNA-bd_sf"/>
</dbReference>
<dbReference type="EMBL" id="CYSC01000035">
    <property type="protein sequence ID" value="CUH72864.1"/>
    <property type="molecule type" value="Genomic_DNA"/>
</dbReference>
<keyword evidence="5" id="KW-1185">Reference proteome</keyword>
<sequence>MSLDDTPLSPLMAPLLTAGPLKVWSVAVTILGDACQTPQDFILGRGLDQLMRPLGITNQALRVALHRLKRDGWVEAEKQGRSSAYRLTQQGWASTEGVRPRIYGADVPAQPVWMALAPPDLNSAEMEDLLPADALRLSPRSAILAGQPEGLEEWVLTPMQATPPKWLYEALVPQELAQDYQTLAAACPDLMAAQALPEETQAVLRLLILHHWRRLRLRHGALPDLMLGRDWPGAEAAQRIMPLLTALPRADLNRLNAA</sequence>
<organism evidence="4 6">
    <name type="scientific">Thalassovita autumnalis</name>
    <dbReference type="NCBI Taxonomy" id="2072972"/>
    <lineage>
        <taxon>Bacteria</taxon>
        <taxon>Pseudomonadati</taxon>
        <taxon>Pseudomonadota</taxon>
        <taxon>Alphaproteobacteria</taxon>
        <taxon>Rhodobacterales</taxon>
        <taxon>Roseobacteraceae</taxon>
        <taxon>Thalassovita</taxon>
    </lineage>
</organism>
<dbReference type="EMBL" id="CYSB01000040">
    <property type="protein sequence ID" value="CUH69461.1"/>
    <property type="molecule type" value="Genomic_DNA"/>
</dbReference>
<dbReference type="PANTHER" id="PTHR30319">
    <property type="entry name" value="PHENYLACETIC ACID REGULATOR-RELATED TRANSCRIPTIONAL REPRESSOR"/>
    <property type="match status" value="1"/>
</dbReference>
<dbReference type="OrthoDB" id="2270427at2"/>
<dbReference type="Pfam" id="PF07848">
    <property type="entry name" value="PaaX"/>
    <property type="match status" value="1"/>
</dbReference>
<feature type="domain" description="Transcriptional repressor PaaX-like N-terminal" evidence="1">
    <location>
        <begin position="25"/>
        <end position="91"/>
    </location>
</feature>
<dbReference type="PANTHER" id="PTHR30319:SF1">
    <property type="entry name" value="TRANSCRIPTIONAL REPRESSOR PAAX"/>
    <property type="match status" value="1"/>
</dbReference>
<evidence type="ECO:0000259" key="1">
    <source>
        <dbReference type="Pfam" id="PF07848"/>
    </source>
</evidence>
<dbReference type="GO" id="GO:0006351">
    <property type="term" value="P:DNA-templated transcription"/>
    <property type="evidence" value="ECO:0007669"/>
    <property type="project" value="InterPro"/>
</dbReference>
<dbReference type="Gene3D" id="3.30.70.2670">
    <property type="match status" value="1"/>
</dbReference>
<gene>
    <name evidence="4" type="primary">paaX</name>
    <name evidence="3" type="ORF">TL5118_03423</name>
    <name evidence="4" type="ORF">TL5120_02663</name>
</gene>
<evidence type="ECO:0000313" key="4">
    <source>
        <dbReference type="EMBL" id="CUH72864.1"/>
    </source>
</evidence>
<protein>
    <submittedName>
        <fullName evidence="4">Transcriptional repressor PaaX</fullName>
    </submittedName>
</protein>
<dbReference type="PIRSF" id="PIRSF020623">
    <property type="entry name" value="PaaX"/>
    <property type="match status" value="1"/>
</dbReference>
<evidence type="ECO:0000259" key="2">
    <source>
        <dbReference type="Pfam" id="PF08223"/>
    </source>
</evidence>
<dbReference type="InterPro" id="IPR036388">
    <property type="entry name" value="WH-like_DNA-bd_sf"/>
</dbReference>
<dbReference type="SUPFAM" id="SSF46785">
    <property type="entry name" value="Winged helix' DNA-binding domain"/>
    <property type="match status" value="1"/>
</dbReference>
<dbReference type="InterPro" id="IPR011965">
    <property type="entry name" value="PaaX_trns_reg"/>
</dbReference>
<reference evidence="4 6" key="1">
    <citation type="submission" date="2015-09" db="EMBL/GenBank/DDBJ databases">
        <authorList>
            <consortium name="Swine Surveillance"/>
        </authorList>
    </citation>
    <scope>NUCLEOTIDE SEQUENCE [LARGE SCALE GENOMIC DNA]</scope>
    <source>
        <strain evidence="4 6">5120</strain>
    </source>
</reference>
<dbReference type="Gene3D" id="1.20.58.1460">
    <property type="match status" value="1"/>
</dbReference>
<dbReference type="Proteomes" id="UP000051887">
    <property type="component" value="Unassembled WGS sequence"/>
</dbReference>
<dbReference type="Proteomes" id="UP000051086">
    <property type="component" value="Unassembled WGS sequence"/>
</dbReference>
<accession>A0A0P1FVL2</accession>
<feature type="domain" description="Transcriptional repressor PaaX-like C-terminal" evidence="2">
    <location>
        <begin position="174"/>
        <end position="241"/>
    </location>
</feature>
<evidence type="ECO:0000313" key="3">
    <source>
        <dbReference type="EMBL" id="CUH69461.1"/>
    </source>
</evidence>
<dbReference type="Pfam" id="PF08223">
    <property type="entry name" value="PaaX_C"/>
    <property type="match status" value="1"/>
</dbReference>
<reference evidence="3 5" key="2">
    <citation type="submission" date="2015-09" db="EMBL/GenBank/DDBJ databases">
        <authorList>
            <person name="Rodrigo-Torres L."/>
            <person name="Arahal D.R."/>
        </authorList>
    </citation>
    <scope>NUCLEOTIDE SEQUENCE [LARGE SCALE GENOMIC DNA]</scope>
    <source>
        <strain evidence="3 5">CECT 5118</strain>
    </source>
</reference>
<dbReference type="AlphaFoldDB" id="A0A0P1FVL2"/>
<dbReference type="InterPro" id="IPR012906">
    <property type="entry name" value="PaaX-like_N"/>
</dbReference>
<dbReference type="InterPro" id="IPR013225">
    <property type="entry name" value="PaaX_C"/>
</dbReference>
<evidence type="ECO:0000313" key="5">
    <source>
        <dbReference type="Proteomes" id="UP000051086"/>
    </source>
</evidence>
<name>A0A0P1FVL2_9RHOB</name>